<evidence type="ECO:0000313" key="3">
    <source>
        <dbReference type="EMBL" id="CAJ0601888.1"/>
    </source>
</evidence>
<evidence type="ECO:0000259" key="2">
    <source>
        <dbReference type="Pfam" id="PF02520"/>
    </source>
</evidence>
<accession>A0AA36H0Q4</accession>
<dbReference type="EMBL" id="CATQJL010000305">
    <property type="protein sequence ID" value="CAJ0601888.1"/>
    <property type="molecule type" value="Genomic_DNA"/>
</dbReference>
<organism evidence="3 4">
    <name type="scientific">Cylicocyclus nassatus</name>
    <name type="common">Nematode worm</name>
    <dbReference type="NCBI Taxonomy" id="53992"/>
    <lineage>
        <taxon>Eukaryota</taxon>
        <taxon>Metazoa</taxon>
        <taxon>Ecdysozoa</taxon>
        <taxon>Nematoda</taxon>
        <taxon>Chromadorea</taxon>
        <taxon>Rhabditida</taxon>
        <taxon>Rhabditina</taxon>
        <taxon>Rhabditomorpha</taxon>
        <taxon>Strongyloidea</taxon>
        <taxon>Strongylidae</taxon>
        <taxon>Cylicocyclus</taxon>
    </lineage>
</organism>
<dbReference type="Pfam" id="PF02520">
    <property type="entry name" value="ANIS5_cation-bd"/>
    <property type="match status" value="1"/>
</dbReference>
<feature type="signal peptide" evidence="1">
    <location>
        <begin position="1"/>
        <end position="15"/>
    </location>
</feature>
<evidence type="ECO:0000256" key="1">
    <source>
        <dbReference type="SAM" id="SignalP"/>
    </source>
</evidence>
<dbReference type="InterPro" id="IPR003677">
    <property type="entry name" value="ANIS5_cation-bd"/>
</dbReference>
<keyword evidence="4" id="KW-1185">Reference proteome</keyword>
<proteinExistence type="predicted"/>
<reference evidence="3" key="1">
    <citation type="submission" date="2023-07" db="EMBL/GenBank/DDBJ databases">
        <authorList>
            <consortium name="CYATHOMIX"/>
        </authorList>
    </citation>
    <scope>NUCLEOTIDE SEQUENCE</scope>
    <source>
        <strain evidence="3">N/A</strain>
    </source>
</reference>
<dbReference type="InterPro" id="IPR052823">
    <property type="entry name" value="SXP/RAL-2_related"/>
</dbReference>
<evidence type="ECO:0000313" key="4">
    <source>
        <dbReference type="Proteomes" id="UP001176961"/>
    </source>
</evidence>
<feature type="domain" description="SXP/RAL-2 family protein Ani s 5-like cation-binding" evidence="2">
    <location>
        <begin position="154"/>
        <end position="235"/>
    </location>
</feature>
<comment type="caution">
    <text evidence="3">The sequence shown here is derived from an EMBL/GenBank/DDBJ whole genome shotgun (WGS) entry which is preliminary data.</text>
</comment>
<gene>
    <name evidence="3" type="ORF">CYNAS_LOCUS13871</name>
</gene>
<keyword evidence="1" id="KW-0732">Signal</keyword>
<dbReference type="AlphaFoldDB" id="A0AA36H0Q4"/>
<dbReference type="PANTHER" id="PTHR21593:SF36">
    <property type="entry name" value="DUF148 DOMAIN-CONTAINING PROTEIN-RELATED"/>
    <property type="match status" value="1"/>
</dbReference>
<dbReference type="PANTHER" id="PTHR21593">
    <property type="entry name" value="PRION-LIKE- Q/N-RICH -DOMAIN-BEARING PROTEIN PROTEIN"/>
    <property type="match status" value="1"/>
</dbReference>
<name>A0AA36H0Q4_CYLNA</name>
<sequence>MRATLLFICISSALAQSGGNGSVQVQSVGTNLAEQAKNAGSGLLAKLKDKLGDVKEKVQQGLTAIQPSQPTPAVNDSVPPVPDLENGQAQVQAPPGFIQQLQNSMSNFISNMKDAPNPFPFLNLNNPGSPAALLGNVSKEGLEDLKNMTQGVANYTMAEMKEKMTAWASKYGVKEQLDNFETERESKKTEILANAHTNVNILPSLFQQLTSIIQNETLTIPEFTKAINDYFQSLEPIQRHIVSNIIAATAMDTLLFIPRQFPGARPIESFKMFKGMNDEERRPNLFPGATKPQMMSAAEGKNAKIALPSVGNNVRKEDMTTKVQIA</sequence>
<protein>
    <recommendedName>
        <fullName evidence="2">SXP/RAL-2 family protein Ani s 5-like cation-binding domain-containing protein</fullName>
    </recommendedName>
</protein>
<feature type="chain" id="PRO_5041348987" description="SXP/RAL-2 family protein Ani s 5-like cation-binding domain-containing protein" evidence="1">
    <location>
        <begin position="16"/>
        <end position="326"/>
    </location>
</feature>
<dbReference type="Proteomes" id="UP001176961">
    <property type="component" value="Unassembled WGS sequence"/>
</dbReference>